<evidence type="ECO:0000256" key="5">
    <source>
        <dbReference type="ARBA" id="ARBA00023136"/>
    </source>
</evidence>
<dbReference type="InterPro" id="IPR051598">
    <property type="entry name" value="TSUP/Inactive_protease-like"/>
</dbReference>
<dbReference type="Pfam" id="PF01925">
    <property type="entry name" value="TauE"/>
    <property type="match status" value="1"/>
</dbReference>
<feature type="transmembrane region" description="Helical" evidence="6">
    <location>
        <begin position="291"/>
        <end position="309"/>
    </location>
</feature>
<comment type="caution">
    <text evidence="7">The sequence shown here is derived from an EMBL/GenBank/DDBJ whole genome shotgun (WGS) entry which is preliminary data.</text>
</comment>
<accession>A0A2C6LGK3</accession>
<dbReference type="OrthoDB" id="9793791at2"/>
<keyword evidence="8" id="KW-1185">Reference proteome</keyword>
<dbReference type="EMBL" id="AWQQ01000105">
    <property type="protein sequence ID" value="PHJ37240.1"/>
    <property type="molecule type" value="Genomic_DNA"/>
</dbReference>
<feature type="transmembrane region" description="Helical" evidence="6">
    <location>
        <begin position="229"/>
        <end position="251"/>
    </location>
</feature>
<dbReference type="InterPro" id="IPR002781">
    <property type="entry name" value="TM_pro_TauE-like"/>
</dbReference>
<feature type="transmembrane region" description="Helical" evidence="6">
    <location>
        <begin position="195"/>
        <end position="217"/>
    </location>
</feature>
<evidence type="ECO:0000256" key="1">
    <source>
        <dbReference type="ARBA" id="ARBA00004141"/>
    </source>
</evidence>
<evidence type="ECO:0000256" key="2">
    <source>
        <dbReference type="ARBA" id="ARBA00009142"/>
    </source>
</evidence>
<gene>
    <name evidence="7" type="ORF">P378_17775</name>
</gene>
<evidence type="ECO:0000313" key="7">
    <source>
        <dbReference type="EMBL" id="PHJ37240.1"/>
    </source>
</evidence>
<reference evidence="7 8" key="1">
    <citation type="submission" date="2013-09" db="EMBL/GenBank/DDBJ databases">
        <title>Biodegradation of hydrocarbons in the deep terrestrial subsurface : characterization of a microbial consortium composed of two Desulfotomaculum species originating from a deep geological formation.</title>
        <authorList>
            <person name="Aullo T."/>
            <person name="Berlendis S."/>
            <person name="Lascourreges J.-F."/>
            <person name="Dessort D."/>
            <person name="Saint-Laurent S."/>
            <person name="Schraauwers B."/>
            <person name="Mas J."/>
            <person name="Magot M."/>
            <person name="Ranchou-Peyruse A."/>
        </authorList>
    </citation>
    <scope>NUCLEOTIDE SEQUENCE [LARGE SCALE GENOMIC DNA]</scope>
    <source>
        <strain evidence="7 8">Bs107</strain>
    </source>
</reference>
<name>A0A2C6LGK3_9FIRM</name>
<dbReference type="PANTHER" id="PTHR43701">
    <property type="entry name" value="MEMBRANE TRANSPORTER PROTEIN MJ0441-RELATED"/>
    <property type="match status" value="1"/>
</dbReference>
<proteinExistence type="inferred from homology"/>
<keyword evidence="6" id="KW-1003">Cell membrane</keyword>
<feature type="transmembrane region" description="Helical" evidence="6">
    <location>
        <begin position="257"/>
        <end position="279"/>
    </location>
</feature>
<sequence length="317" mass="34098">MQFPMAGVEASPIALILWGIFVGYVFTTVGAAGGILAGVGHMTIFGIKKANMVKPMNQVLTLVSPIVGTPLYLREKRIVVPAAVALGLGGIIGALIGSYFSSELLKDMKTFQPYFGFFTLVISFRLFYECSQKFIDGQKKVKEANKAFAEKVKELKAAGKMNEIKEIGVNFQQVGIQNTFTFAGQEFKYNALTPFIAGIVVAIISASLGVGGGFLLVPFMTSVMGFPMYIVAGTSVLSILVSSLTSIANYINLGSKIDWTFLSFELIGVAIGTVIAAHLSKFINARKLKYFLAFVLLYVGVKYLFGPMIKAASGIAL</sequence>
<protein>
    <recommendedName>
        <fullName evidence="6">Probable membrane transporter protein</fullName>
    </recommendedName>
</protein>
<keyword evidence="5 6" id="KW-0472">Membrane</keyword>
<dbReference type="GO" id="GO:0005886">
    <property type="term" value="C:plasma membrane"/>
    <property type="evidence" value="ECO:0007669"/>
    <property type="project" value="UniProtKB-SubCell"/>
</dbReference>
<keyword evidence="3 6" id="KW-0812">Transmembrane</keyword>
<feature type="transmembrane region" description="Helical" evidence="6">
    <location>
        <begin position="79"/>
        <end position="99"/>
    </location>
</feature>
<dbReference type="RefSeq" id="WP_099083942.1">
    <property type="nucleotide sequence ID" value="NZ_AWQQ01000105.1"/>
</dbReference>
<evidence type="ECO:0000313" key="8">
    <source>
        <dbReference type="Proteomes" id="UP000222564"/>
    </source>
</evidence>
<feature type="transmembrane region" description="Helical" evidence="6">
    <location>
        <begin position="15"/>
        <end position="44"/>
    </location>
</feature>
<comment type="similarity">
    <text evidence="2 6">Belongs to the 4-toluene sulfonate uptake permease (TSUP) (TC 2.A.102) family.</text>
</comment>
<evidence type="ECO:0000256" key="6">
    <source>
        <dbReference type="RuleBase" id="RU363041"/>
    </source>
</evidence>
<dbReference type="AlphaFoldDB" id="A0A2C6LGK3"/>
<dbReference type="PANTHER" id="PTHR43701:SF2">
    <property type="entry name" value="MEMBRANE TRANSPORTER PROTEIN YJNA-RELATED"/>
    <property type="match status" value="1"/>
</dbReference>
<evidence type="ECO:0000256" key="3">
    <source>
        <dbReference type="ARBA" id="ARBA00022692"/>
    </source>
</evidence>
<organism evidence="7 8">
    <name type="scientific">Desulforamulus profundi</name>
    <dbReference type="NCBI Taxonomy" id="1383067"/>
    <lineage>
        <taxon>Bacteria</taxon>
        <taxon>Bacillati</taxon>
        <taxon>Bacillota</taxon>
        <taxon>Clostridia</taxon>
        <taxon>Eubacteriales</taxon>
        <taxon>Peptococcaceae</taxon>
        <taxon>Desulforamulus</taxon>
    </lineage>
</organism>
<dbReference type="Proteomes" id="UP000222564">
    <property type="component" value="Unassembled WGS sequence"/>
</dbReference>
<keyword evidence="4 6" id="KW-1133">Transmembrane helix</keyword>
<evidence type="ECO:0000256" key="4">
    <source>
        <dbReference type="ARBA" id="ARBA00022989"/>
    </source>
</evidence>
<comment type="subcellular location">
    <subcellularLocation>
        <location evidence="6">Cell membrane</location>
        <topology evidence="6">Multi-pass membrane protein</topology>
    </subcellularLocation>
    <subcellularLocation>
        <location evidence="1">Membrane</location>
        <topology evidence="1">Multi-pass membrane protein</topology>
    </subcellularLocation>
</comment>